<gene>
    <name evidence="3" type="primary">pof14</name>
    <name evidence="2" type="ORF">SJAG_02044</name>
</gene>
<dbReference type="Pfam" id="PF13013">
    <property type="entry name" value="F-box-like_2"/>
    <property type="match status" value="1"/>
</dbReference>
<proteinExistence type="predicted"/>
<feature type="domain" description="F-box" evidence="1">
    <location>
        <begin position="142"/>
        <end position="244"/>
    </location>
</feature>
<evidence type="ECO:0000313" key="3">
    <source>
        <dbReference type="JaponicusDB" id="SJAG_02044"/>
    </source>
</evidence>
<dbReference type="STRING" id="402676.B6JZK4"/>
<organism evidence="2 4">
    <name type="scientific">Schizosaccharomyces japonicus (strain yFS275 / FY16936)</name>
    <name type="common">Fission yeast</name>
    <dbReference type="NCBI Taxonomy" id="402676"/>
    <lineage>
        <taxon>Eukaryota</taxon>
        <taxon>Fungi</taxon>
        <taxon>Dikarya</taxon>
        <taxon>Ascomycota</taxon>
        <taxon>Taphrinomycotina</taxon>
        <taxon>Schizosaccharomycetes</taxon>
        <taxon>Schizosaccharomycetales</taxon>
        <taxon>Schizosaccharomycetaceae</taxon>
        <taxon>Schizosaccharomyces</taxon>
    </lineage>
</organism>
<reference evidence="2 4" key="1">
    <citation type="journal article" date="2011" name="Science">
        <title>Comparative functional genomics of the fission yeasts.</title>
        <authorList>
            <person name="Rhind N."/>
            <person name="Chen Z."/>
            <person name="Yassour M."/>
            <person name="Thompson D.A."/>
            <person name="Haas B.J."/>
            <person name="Habib N."/>
            <person name="Wapinski I."/>
            <person name="Roy S."/>
            <person name="Lin M.F."/>
            <person name="Heiman D.I."/>
            <person name="Young S.K."/>
            <person name="Furuya K."/>
            <person name="Guo Y."/>
            <person name="Pidoux A."/>
            <person name="Chen H.M."/>
            <person name="Robbertse B."/>
            <person name="Goldberg J.M."/>
            <person name="Aoki K."/>
            <person name="Bayne E.H."/>
            <person name="Berlin A.M."/>
            <person name="Desjardins C.A."/>
            <person name="Dobbs E."/>
            <person name="Dukaj L."/>
            <person name="Fan L."/>
            <person name="FitzGerald M.G."/>
            <person name="French C."/>
            <person name="Gujja S."/>
            <person name="Hansen K."/>
            <person name="Keifenheim D."/>
            <person name="Levin J.Z."/>
            <person name="Mosher R.A."/>
            <person name="Mueller C.A."/>
            <person name="Pfiffner J."/>
            <person name="Priest M."/>
            <person name="Russ C."/>
            <person name="Smialowska A."/>
            <person name="Swoboda P."/>
            <person name="Sykes S.M."/>
            <person name="Vaughn M."/>
            <person name="Vengrova S."/>
            <person name="Yoder R."/>
            <person name="Zeng Q."/>
            <person name="Allshire R."/>
            <person name="Baulcombe D."/>
            <person name="Birren B.W."/>
            <person name="Brown W."/>
            <person name="Ekwall K."/>
            <person name="Kellis M."/>
            <person name="Leatherwood J."/>
            <person name="Levin H."/>
            <person name="Margalit H."/>
            <person name="Martienssen R."/>
            <person name="Nieduszynski C.A."/>
            <person name="Spatafora J.W."/>
            <person name="Friedman N."/>
            <person name="Dalgaard J.Z."/>
            <person name="Baumann P."/>
            <person name="Niki H."/>
            <person name="Regev A."/>
            <person name="Nusbaum C."/>
        </authorList>
    </citation>
    <scope>NUCLEOTIDE SEQUENCE [LARGE SCALE GENOMIC DNA]</scope>
    <source>
        <strain evidence="4">yFS275 / FY16936</strain>
    </source>
</reference>
<dbReference type="Proteomes" id="UP000001744">
    <property type="component" value="Unassembled WGS sequence"/>
</dbReference>
<keyword evidence="4" id="KW-1185">Reference proteome</keyword>
<evidence type="ECO:0000313" key="2">
    <source>
        <dbReference type="EMBL" id="EEB06972.1"/>
    </source>
</evidence>
<dbReference type="InterPro" id="IPR001810">
    <property type="entry name" value="F-box_dom"/>
</dbReference>
<sequence length="453" mass="52092">MIPRTVYAPEDELRERIFRSRRRIRETFRRPSNPDEFLWALMLLRALRRIRRQQTNCMEAYYKSCASSCAADSIGGCPLAGSKDCCYVRSGLSTSPALSQLQFECEQRGCESLFKDFCEYCSIMKIAQEDDDESTKIVPEHSTAATAVVSSSFTPPPARRHSLMDLPDELLLIILRYCHDAEYTPEPMFAFTYRQKSHSLLEALPQTCRRLRALLSPANERFWEDIYRAHLDSNQERFPRAPRARVATLSMLDVADTTPIPSSITEFEHHISEPALLLHKRRTRNASPKQHEIAAKSTQPCVLETDDKNANQQQHDQRNQLSSSSTSTSECLAYLMFYSSVVGRCYVCQMAPRILSVRADSRVFYRWSVGVNICNPCLEAIIDVYEPASRFNMDTMLDRLGVGYLTRLGQSTPSWFSEHVQIARYQQNAFRMETRKHLDTVHYMYDLVKKAGK</sequence>
<dbReference type="GeneID" id="7047892"/>
<dbReference type="AlphaFoldDB" id="B6JZK4"/>
<dbReference type="RefSeq" id="XP_002173265.1">
    <property type="nucleotide sequence ID" value="XM_002173229.1"/>
</dbReference>
<dbReference type="VEuPathDB" id="FungiDB:SJAG_02044"/>
<dbReference type="OrthoDB" id="5375896at2759"/>
<dbReference type="JaponicusDB" id="SJAG_02044">
    <property type="gene designation" value="pof14"/>
</dbReference>
<name>B6JZK4_SCHJY</name>
<evidence type="ECO:0000259" key="1">
    <source>
        <dbReference type="Pfam" id="PF13013"/>
    </source>
</evidence>
<dbReference type="HOGENOM" id="CLU_694751_0_0_1"/>
<accession>B6JZK4</accession>
<dbReference type="EMBL" id="KE651168">
    <property type="protein sequence ID" value="EEB06972.1"/>
    <property type="molecule type" value="Genomic_DNA"/>
</dbReference>
<protein>
    <submittedName>
        <fullName evidence="2">F-box protein Pof14</fullName>
    </submittedName>
</protein>
<evidence type="ECO:0000313" key="4">
    <source>
        <dbReference type="Proteomes" id="UP000001744"/>
    </source>
</evidence>